<keyword evidence="1" id="KW-1133">Transmembrane helix</keyword>
<dbReference type="InterPro" id="IPR003599">
    <property type="entry name" value="Ig_sub"/>
</dbReference>
<keyword evidence="1" id="KW-0472">Membrane</keyword>
<dbReference type="Ensembl" id="ENSSANT00000099880.1">
    <property type="protein sequence ID" value="ENSSANP00000094049.1"/>
    <property type="gene ID" value="ENSSANG00000046362.1"/>
</dbReference>
<proteinExistence type="predicted"/>
<evidence type="ECO:0000256" key="1">
    <source>
        <dbReference type="SAM" id="Phobius"/>
    </source>
</evidence>
<protein>
    <recommendedName>
        <fullName evidence="2">Immunoglobulin domain-containing protein</fullName>
    </recommendedName>
</protein>
<dbReference type="AlphaFoldDB" id="A0A671SCU7"/>
<evidence type="ECO:0000313" key="4">
    <source>
        <dbReference type="Proteomes" id="UP000472260"/>
    </source>
</evidence>
<dbReference type="Gene3D" id="2.60.40.10">
    <property type="entry name" value="Immunoglobulins"/>
    <property type="match status" value="3"/>
</dbReference>
<organism evidence="3 4">
    <name type="scientific">Sinocyclocheilus anshuiensis</name>
    <dbReference type="NCBI Taxonomy" id="1608454"/>
    <lineage>
        <taxon>Eukaryota</taxon>
        <taxon>Metazoa</taxon>
        <taxon>Chordata</taxon>
        <taxon>Craniata</taxon>
        <taxon>Vertebrata</taxon>
        <taxon>Euteleostomi</taxon>
        <taxon>Actinopterygii</taxon>
        <taxon>Neopterygii</taxon>
        <taxon>Teleostei</taxon>
        <taxon>Ostariophysi</taxon>
        <taxon>Cypriniformes</taxon>
        <taxon>Cyprinidae</taxon>
        <taxon>Cyprininae</taxon>
        <taxon>Sinocyclocheilus</taxon>
    </lineage>
</organism>
<keyword evidence="1" id="KW-0812">Transmembrane</keyword>
<reference evidence="3" key="2">
    <citation type="submission" date="2025-09" db="UniProtKB">
        <authorList>
            <consortium name="Ensembl"/>
        </authorList>
    </citation>
    <scope>IDENTIFICATION</scope>
</reference>
<accession>A0A671SCU7</accession>
<dbReference type="Proteomes" id="UP000472260">
    <property type="component" value="Unassembled WGS sequence"/>
</dbReference>
<feature type="domain" description="Immunoglobulin" evidence="2">
    <location>
        <begin position="112"/>
        <end position="216"/>
    </location>
</feature>
<sequence>MSGAGSDGVSESVMEGDSVTLHTDVEIIQKEKIHWYFNGIRIAYINGDRRFICTDVQREDADERFRDRLKLDNQTGSLAITNTTPTDSGLYKLVVISSNSDSEKIFNTVIDGVSVSVMEGDSVTLHTDVETNQQENIKWYFNNTLIARINGNLSDTCTDVQCNEGTERFRDRLQLDNQTGSLTIMNINTTHSEKYTLQVIRGSNNETIFNVTVIVSIGVSDVPAAGMKRKAVTEGESVTLDTPEEKKTNDVMAWFFNDILIAEITGDQSKICTDDQCDERFRDRLKLDNQTGSLIITNIRSTDSGLYNLKIKSSRNRYSTTSIKSFTVSVTDSGPSSTAVAGICAAVAVVLLVVAAVGVIYYHRRSSIKGEYHLHIV</sequence>
<dbReference type="SUPFAM" id="SSF48726">
    <property type="entry name" value="Immunoglobulin"/>
    <property type="match status" value="3"/>
</dbReference>
<dbReference type="Pfam" id="PF13927">
    <property type="entry name" value="Ig_3"/>
    <property type="match status" value="1"/>
</dbReference>
<dbReference type="InterPro" id="IPR036179">
    <property type="entry name" value="Ig-like_dom_sf"/>
</dbReference>
<name>A0A671SCU7_9TELE</name>
<dbReference type="InterPro" id="IPR013106">
    <property type="entry name" value="Ig_V-set"/>
</dbReference>
<feature type="transmembrane region" description="Helical" evidence="1">
    <location>
        <begin position="339"/>
        <end position="362"/>
    </location>
</feature>
<evidence type="ECO:0000259" key="2">
    <source>
        <dbReference type="SMART" id="SM00409"/>
    </source>
</evidence>
<dbReference type="InterPro" id="IPR013783">
    <property type="entry name" value="Ig-like_fold"/>
</dbReference>
<reference evidence="3" key="1">
    <citation type="submission" date="2025-08" db="UniProtKB">
        <authorList>
            <consortium name="Ensembl"/>
        </authorList>
    </citation>
    <scope>IDENTIFICATION</scope>
</reference>
<evidence type="ECO:0000313" key="3">
    <source>
        <dbReference type="Ensembl" id="ENSSANP00000094049.1"/>
    </source>
</evidence>
<feature type="domain" description="Immunoglobulin" evidence="2">
    <location>
        <begin position="8"/>
        <end position="110"/>
    </location>
</feature>
<dbReference type="SMART" id="SM00409">
    <property type="entry name" value="IG"/>
    <property type="match status" value="3"/>
</dbReference>
<dbReference type="PANTHER" id="PTHR21063:SF4">
    <property type="entry name" value="CD48 ANTIGEN-RELATED"/>
    <property type="match status" value="1"/>
</dbReference>
<feature type="domain" description="Immunoglobulin" evidence="2">
    <location>
        <begin position="227"/>
        <end position="331"/>
    </location>
</feature>
<keyword evidence="4" id="KW-1185">Reference proteome</keyword>
<dbReference type="Pfam" id="PF07686">
    <property type="entry name" value="V-set"/>
    <property type="match status" value="1"/>
</dbReference>
<dbReference type="PANTHER" id="PTHR21063">
    <property type="entry name" value="LFA-3"/>
    <property type="match status" value="1"/>
</dbReference>